<dbReference type="EMBL" id="JH658297">
    <property type="protein sequence ID" value="EXL94507.1"/>
    <property type="molecule type" value="Genomic_DNA"/>
</dbReference>
<dbReference type="AlphaFoldDB" id="X0J029"/>
<name>X0J029_FUSO5</name>
<dbReference type="GeneID" id="42037877"/>
<evidence type="ECO:0000313" key="1">
    <source>
        <dbReference type="EMBL" id="EXL94507.1"/>
    </source>
</evidence>
<proteinExistence type="predicted"/>
<organism evidence="1">
    <name type="scientific">Fusarium odoratissimum (strain NRRL 54006)</name>
    <dbReference type="NCBI Taxonomy" id="1089451"/>
    <lineage>
        <taxon>Eukaryota</taxon>
        <taxon>Fungi</taxon>
        <taxon>Dikarya</taxon>
        <taxon>Ascomycota</taxon>
        <taxon>Pezizomycotina</taxon>
        <taxon>Sordariomycetes</taxon>
        <taxon>Hypocreomycetidae</taxon>
        <taxon>Hypocreales</taxon>
        <taxon>Nectriaceae</taxon>
        <taxon>Fusarium</taxon>
        <taxon>Fusarium oxysporum species complex</taxon>
        <taxon>Fusarium oxysporum f. sp. cubense (strain race 4)</taxon>
    </lineage>
</organism>
<dbReference type="Proteomes" id="UP000030685">
    <property type="component" value="Unassembled WGS sequence"/>
</dbReference>
<dbReference type="VEuPathDB" id="FungiDB:FOIG_12702"/>
<reference evidence="1" key="2">
    <citation type="submission" date="2012-05" db="EMBL/GenBank/DDBJ databases">
        <title>The Genome Annotation of Fusarium oxysporum II5.</title>
        <authorList>
            <consortium name="The Broad Institute Genomics Platform"/>
            <person name="Ma L.-J."/>
            <person name="Corby-Kistler H."/>
            <person name="Broz K."/>
            <person name="Gale L.R."/>
            <person name="Jonkers W."/>
            <person name="O'Donnell K."/>
            <person name="Ploetz R."/>
            <person name="Steinberg C."/>
            <person name="Schwartz D.C."/>
            <person name="VanEtten H."/>
            <person name="Zhou S."/>
            <person name="Young S.K."/>
            <person name="Zeng Q."/>
            <person name="Gargeya S."/>
            <person name="Fitzgerald M."/>
            <person name="Abouelleil A."/>
            <person name="Alvarado L."/>
            <person name="Chapman S.B."/>
            <person name="Gainer-Dewar J."/>
            <person name="Goldberg J."/>
            <person name="Griggs A."/>
            <person name="Gujja S."/>
            <person name="Hansen M."/>
            <person name="Howarth C."/>
            <person name="Imamovic A."/>
            <person name="Ireland A."/>
            <person name="Larimer J."/>
            <person name="McCowan C."/>
            <person name="Murphy C."/>
            <person name="Pearson M."/>
            <person name="Poon T.W."/>
            <person name="Priest M."/>
            <person name="Roberts A."/>
            <person name="Saif S."/>
            <person name="Shea T."/>
            <person name="Sykes S."/>
            <person name="Wortman J."/>
            <person name="Nusbaum C."/>
            <person name="Birren B."/>
        </authorList>
    </citation>
    <scope>NUCLEOTIDE SEQUENCE</scope>
    <source>
        <strain evidence="1">54006</strain>
    </source>
</reference>
<accession>X0J029</accession>
<dbReference type="HOGENOM" id="CLU_2121201_0_0_1"/>
<dbReference type="RefSeq" id="XP_031056597.1">
    <property type="nucleotide sequence ID" value="XM_031213639.1"/>
</dbReference>
<sequence length="114" mass="12770">MVLFLVISLSASREPYKSALTRQTQVVIEFEEALRRMVDGPVIDLSSSFILVVNQNNHFNKETTRSQSTIASFTALLRQARVDGKSAWKELSKCAKLGVRKEDVNTCGARHEIS</sequence>
<gene>
    <name evidence="1" type="ORF">FOIG_12702</name>
</gene>
<protein>
    <submittedName>
        <fullName evidence="1">Uncharacterized protein</fullName>
    </submittedName>
</protein>
<reference evidence="1" key="1">
    <citation type="submission" date="2011-11" db="EMBL/GenBank/DDBJ databases">
        <title>The Genome Sequence of Fusarium oxysporum II5.</title>
        <authorList>
            <consortium name="The Broad Institute Genome Sequencing Platform"/>
            <person name="Ma L.-J."/>
            <person name="Gale L.R."/>
            <person name="Schwartz D.C."/>
            <person name="Zhou S."/>
            <person name="Corby-Kistler H."/>
            <person name="Young S.K."/>
            <person name="Zeng Q."/>
            <person name="Gargeya S."/>
            <person name="Fitzgerald M."/>
            <person name="Haas B."/>
            <person name="Abouelleil A."/>
            <person name="Alvarado L."/>
            <person name="Arachchi H.M."/>
            <person name="Berlin A."/>
            <person name="Brown A."/>
            <person name="Chapman S.B."/>
            <person name="Chen Z."/>
            <person name="Dunbar C."/>
            <person name="Freedman E."/>
            <person name="Gearin G."/>
            <person name="Goldberg J."/>
            <person name="Griggs A."/>
            <person name="Gujja S."/>
            <person name="Heiman D."/>
            <person name="Howarth C."/>
            <person name="Larson L."/>
            <person name="Lui A."/>
            <person name="MacDonald P.J.P."/>
            <person name="Montmayeur A."/>
            <person name="Murphy C."/>
            <person name="Neiman D."/>
            <person name="Pearson M."/>
            <person name="Priest M."/>
            <person name="Roberts A."/>
            <person name="Saif S."/>
            <person name="Shea T."/>
            <person name="Shenoy N."/>
            <person name="Sisk P."/>
            <person name="Stolte C."/>
            <person name="Sykes S."/>
            <person name="Wortman J."/>
            <person name="Nusbaum C."/>
            <person name="Birren B."/>
        </authorList>
    </citation>
    <scope>NUCLEOTIDE SEQUENCE [LARGE SCALE GENOMIC DNA]</scope>
    <source>
        <strain evidence="1">54006</strain>
    </source>
</reference>